<sequence length="41" mass="4809">MEVQSMANYLNNFYHYLNSIVKQKSPVKDWAKTTDKTKGET</sequence>
<reference evidence="1" key="1">
    <citation type="journal article" date="2005" name="Proc. Natl. Acad. Sci. U.S.A.">
        <title>The psychrophilic lifestyle as revealed by the genome sequence of Colwellia psychrerythraea 34H through genomic and proteomic analyses.</title>
        <authorList>
            <person name="Methe B.A."/>
            <person name="Nelson K.E."/>
            <person name="Deming J.W."/>
            <person name="Momen B."/>
            <person name="Melamud E."/>
            <person name="Zhang X."/>
            <person name="Moult J."/>
            <person name="Madupu R."/>
            <person name="Nelson W.C."/>
            <person name="Dodson R.J."/>
            <person name="Brinkac L.M."/>
            <person name="Daugherty S.C."/>
            <person name="Durkin A.S."/>
            <person name="DeBoy R.T."/>
            <person name="Kolonay J.F."/>
            <person name="Sullivan S.A."/>
            <person name="Zhou L."/>
            <person name="Davidsen T.M."/>
            <person name="Wu M."/>
            <person name="Huston A.L."/>
            <person name="Lewis M."/>
            <person name="Weaver B."/>
            <person name="Weidman J.F."/>
            <person name="Khouri H."/>
            <person name="Utterback T.R."/>
            <person name="Feldblyum T.V."/>
            <person name="Fraser C.M."/>
        </authorList>
    </citation>
    <scope>NUCLEOTIDE SEQUENCE [LARGE SCALE GENOMIC DNA]</scope>
    <source>
        <strain evidence="1">34H</strain>
    </source>
</reference>
<dbReference type="EMBL" id="CP000083">
    <property type="protein sequence ID" value="AAZ25336.1"/>
    <property type="molecule type" value="Genomic_DNA"/>
</dbReference>
<protein>
    <submittedName>
        <fullName evidence="1">Uncharacterized protein</fullName>
    </submittedName>
</protein>
<dbReference type="HOGENOM" id="CLU_3268559_0_0_6"/>
<organism evidence="1 2">
    <name type="scientific">Colwellia psychrerythraea (strain 34H / ATCC BAA-681)</name>
    <name type="common">Vibrio psychroerythus</name>
    <dbReference type="NCBI Taxonomy" id="167879"/>
    <lineage>
        <taxon>Bacteria</taxon>
        <taxon>Pseudomonadati</taxon>
        <taxon>Pseudomonadota</taxon>
        <taxon>Gammaproteobacteria</taxon>
        <taxon>Alteromonadales</taxon>
        <taxon>Colwelliaceae</taxon>
        <taxon>Colwellia</taxon>
    </lineage>
</organism>
<evidence type="ECO:0000313" key="2">
    <source>
        <dbReference type="Proteomes" id="UP000000547"/>
    </source>
</evidence>
<dbReference type="AlphaFoldDB" id="Q47Y71"/>
<dbReference type="KEGG" id="cps:CPS_3581"/>
<name>Q47Y71_COLP3</name>
<accession>Q47Y71</accession>
<gene>
    <name evidence="1" type="ordered locus">CPS_3581</name>
</gene>
<evidence type="ECO:0000313" key="1">
    <source>
        <dbReference type="EMBL" id="AAZ25336.1"/>
    </source>
</evidence>
<dbReference type="Proteomes" id="UP000000547">
    <property type="component" value="Chromosome"/>
</dbReference>
<proteinExistence type="predicted"/>